<dbReference type="PROSITE" id="PS51767">
    <property type="entry name" value="PEPTIDASE_A1"/>
    <property type="match status" value="1"/>
</dbReference>
<keyword evidence="3 5" id="KW-0064">Aspartyl protease</keyword>
<dbReference type="InterPro" id="IPR033121">
    <property type="entry name" value="PEPTIDASE_A1"/>
</dbReference>
<evidence type="ECO:0000256" key="6">
    <source>
        <dbReference type="SAM" id="Phobius"/>
    </source>
</evidence>
<evidence type="ECO:0000259" key="7">
    <source>
        <dbReference type="PROSITE" id="PS51767"/>
    </source>
</evidence>
<dbReference type="SUPFAM" id="SSF50630">
    <property type="entry name" value="Acid proteases"/>
    <property type="match status" value="2"/>
</dbReference>
<keyword evidence="6" id="KW-0812">Transmembrane</keyword>
<dbReference type="Pfam" id="PF00026">
    <property type="entry name" value="Asp"/>
    <property type="match status" value="2"/>
</dbReference>
<feature type="transmembrane region" description="Helical" evidence="6">
    <location>
        <begin position="268"/>
        <end position="293"/>
    </location>
</feature>
<dbReference type="InterPro" id="IPR021109">
    <property type="entry name" value="Peptidase_aspartic_dom_sf"/>
</dbReference>
<dbReference type="PROSITE" id="PS00141">
    <property type="entry name" value="ASP_PROTEASE"/>
    <property type="match status" value="2"/>
</dbReference>
<keyword evidence="4 5" id="KW-0378">Hydrolase</keyword>
<dbReference type="CDD" id="cd05471">
    <property type="entry name" value="pepsin_like"/>
    <property type="match status" value="1"/>
</dbReference>
<evidence type="ECO:0000313" key="9">
    <source>
        <dbReference type="Proteomes" id="UP001178507"/>
    </source>
</evidence>
<reference evidence="8" key="1">
    <citation type="submission" date="2023-08" db="EMBL/GenBank/DDBJ databases">
        <authorList>
            <person name="Chen Y."/>
            <person name="Shah S."/>
            <person name="Dougan E. K."/>
            <person name="Thang M."/>
            <person name="Chan C."/>
        </authorList>
    </citation>
    <scope>NUCLEOTIDE SEQUENCE</scope>
</reference>
<evidence type="ECO:0000256" key="1">
    <source>
        <dbReference type="ARBA" id="ARBA00007447"/>
    </source>
</evidence>
<accession>A0AA36NJW3</accession>
<evidence type="ECO:0000256" key="2">
    <source>
        <dbReference type="ARBA" id="ARBA00022670"/>
    </source>
</evidence>
<dbReference type="PANTHER" id="PTHR47966">
    <property type="entry name" value="BETA-SITE APP-CLEAVING ENZYME, ISOFORM A-RELATED"/>
    <property type="match status" value="1"/>
</dbReference>
<dbReference type="EMBL" id="CAUJNA010003572">
    <property type="protein sequence ID" value="CAJ1405203.1"/>
    <property type="molecule type" value="Genomic_DNA"/>
</dbReference>
<feature type="domain" description="Peptidase A1" evidence="7">
    <location>
        <begin position="24"/>
        <end position="426"/>
    </location>
</feature>
<evidence type="ECO:0000313" key="8">
    <source>
        <dbReference type="EMBL" id="CAJ1405203.1"/>
    </source>
</evidence>
<keyword evidence="6" id="KW-0472">Membrane</keyword>
<keyword evidence="6" id="KW-1133">Transmembrane helix</keyword>
<dbReference type="Gene3D" id="2.40.70.10">
    <property type="entry name" value="Acid Proteases"/>
    <property type="match status" value="2"/>
</dbReference>
<keyword evidence="2 5" id="KW-0645">Protease</keyword>
<dbReference type="InterPro" id="IPR034164">
    <property type="entry name" value="Pepsin-like_dom"/>
</dbReference>
<organism evidence="8 9">
    <name type="scientific">Effrenium voratum</name>
    <dbReference type="NCBI Taxonomy" id="2562239"/>
    <lineage>
        <taxon>Eukaryota</taxon>
        <taxon>Sar</taxon>
        <taxon>Alveolata</taxon>
        <taxon>Dinophyceae</taxon>
        <taxon>Suessiales</taxon>
        <taxon>Symbiodiniaceae</taxon>
        <taxon>Effrenium</taxon>
    </lineage>
</organism>
<dbReference type="GO" id="GO:0004190">
    <property type="term" value="F:aspartic-type endopeptidase activity"/>
    <property type="evidence" value="ECO:0007669"/>
    <property type="project" value="UniProtKB-KW"/>
</dbReference>
<keyword evidence="9" id="KW-1185">Reference proteome</keyword>
<comment type="similarity">
    <text evidence="1 5">Belongs to the peptidase A1 family.</text>
</comment>
<dbReference type="PANTHER" id="PTHR47966:SF51">
    <property type="entry name" value="BETA-SITE APP-CLEAVING ENZYME, ISOFORM A-RELATED"/>
    <property type="match status" value="1"/>
</dbReference>
<evidence type="ECO:0000256" key="5">
    <source>
        <dbReference type="RuleBase" id="RU000454"/>
    </source>
</evidence>
<gene>
    <name evidence="8" type="ORF">EVOR1521_LOCUS27482</name>
</gene>
<evidence type="ECO:0000256" key="4">
    <source>
        <dbReference type="ARBA" id="ARBA00022801"/>
    </source>
</evidence>
<dbReference type="PRINTS" id="PR00792">
    <property type="entry name" value="PEPSIN"/>
</dbReference>
<comment type="caution">
    <text evidence="8">The sequence shown here is derived from an EMBL/GenBank/DDBJ whole genome shotgun (WGS) entry which is preliminary data.</text>
</comment>
<protein>
    <recommendedName>
        <fullName evidence="7">Peptidase A1 domain-containing protein</fullName>
    </recommendedName>
</protein>
<feature type="transmembrane region" description="Helical" evidence="6">
    <location>
        <begin position="228"/>
        <end position="247"/>
    </location>
</feature>
<evidence type="ECO:0000256" key="3">
    <source>
        <dbReference type="ARBA" id="ARBA00022750"/>
    </source>
</evidence>
<dbReference type="InterPro" id="IPR001461">
    <property type="entry name" value="Aspartic_peptidase_A1"/>
</dbReference>
<sequence>MAREPEPVTLVATEGVRNLENLQYTAAILLGSPPQEARVVFDTGSSDLWVAAPYFSVRTSFTWQPTNFQVTLTYGIGVVTGSYGVDRACLDSSPKPLCVDRQPLLLATQVKQIDLQAMNGILGLGFVGISHVQNTFLRNLNRSFEDLSFGFALRTDPEQSFVVFGDYPEVMRKGYETTGISADSVVHADVLDLFRIEGLADLQAGWWLVRARAQASCRSSDKWYARELLLLHSLFQLAVVILCITLCRRCLKKQIVLQRERISCCHRYCGRLSIVMWSCCLLFGVLVIFGAVVQITTAGDVDQPILAALDTGTSLIAIPAGDFEPVAVAMFGSDFFENCGVSNGNLICSCDVAQRAKALTIVFGDKSIVLNAADMFEKVGVSEQVPICMSGLASTPGGVPFWILGDAFLRQVYAVHSFTSRKVALFPYRPEVSASEAAASDLFPCPVALSLALEFLGFSLALAFAPRRPLEFGEPLVSAPYEQLQL</sequence>
<name>A0AA36NJW3_9DINO</name>
<proteinExistence type="inferred from homology"/>
<dbReference type="AlphaFoldDB" id="A0AA36NJW3"/>
<dbReference type="InterPro" id="IPR001969">
    <property type="entry name" value="Aspartic_peptidase_AS"/>
</dbReference>
<dbReference type="Proteomes" id="UP001178507">
    <property type="component" value="Unassembled WGS sequence"/>
</dbReference>
<dbReference type="GO" id="GO:0006508">
    <property type="term" value="P:proteolysis"/>
    <property type="evidence" value="ECO:0007669"/>
    <property type="project" value="UniProtKB-KW"/>
</dbReference>